<feature type="chain" id="PRO_5040964557" evidence="8">
    <location>
        <begin position="21"/>
        <end position="380"/>
    </location>
</feature>
<dbReference type="PANTHER" id="PTHR35789:SF1">
    <property type="entry name" value="SPORE GERMINATION PROTEIN B3"/>
    <property type="match status" value="1"/>
</dbReference>
<reference evidence="11 12" key="1">
    <citation type="submission" date="2019-03" db="EMBL/GenBank/DDBJ databases">
        <title>Genomic Encyclopedia of Type Strains, Phase IV (KMG-IV): sequencing the most valuable type-strain genomes for metagenomic binning, comparative biology and taxonomic classification.</title>
        <authorList>
            <person name="Goeker M."/>
        </authorList>
    </citation>
    <scope>NUCLEOTIDE SEQUENCE [LARGE SCALE GENOMIC DNA]</scope>
    <source>
        <strain evidence="11 12">DSM 100433</strain>
    </source>
</reference>
<keyword evidence="3" id="KW-0309">Germination</keyword>
<evidence type="ECO:0000259" key="10">
    <source>
        <dbReference type="Pfam" id="PF25198"/>
    </source>
</evidence>
<evidence type="ECO:0000313" key="11">
    <source>
        <dbReference type="EMBL" id="TCL43992.1"/>
    </source>
</evidence>
<evidence type="ECO:0000256" key="8">
    <source>
        <dbReference type="SAM" id="SignalP"/>
    </source>
</evidence>
<evidence type="ECO:0000256" key="5">
    <source>
        <dbReference type="ARBA" id="ARBA00023136"/>
    </source>
</evidence>
<dbReference type="InterPro" id="IPR057336">
    <property type="entry name" value="GerAC_N"/>
</dbReference>
<dbReference type="NCBIfam" id="TIGR02887">
    <property type="entry name" value="spore_ger_x_C"/>
    <property type="match status" value="1"/>
</dbReference>
<evidence type="ECO:0000256" key="1">
    <source>
        <dbReference type="ARBA" id="ARBA00004635"/>
    </source>
</evidence>
<evidence type="ECO:0000259" key="9">
    <source>
        <dbReference type="Pfam" id="PF05504"/>
    </source>
</evidence>
<protein>
    <submittedName>
        <fullName evidence="11">Ger(X)C family germination protein</fullName>
    </submittedName>
</protein>
<dbReference type="GO" id="GO:0009847">
    <property type="term" value="P:spore germination"/>
    <property type="evidence" value="ECO:0007669"/>
    <property type="project" value="InterPro"/>
</dbReference>
<dbReference type="RefSeq" id="WP_079698864.1">
    <property type="nucleotide sequence ID" value="NZ_JADNAH010000089.1"/>
</dbReference>
<gene>
    <name evidence="11" type="ORF">EDD78_10329</name>
</gene>
<dbReference type="InterPro" id="IPR038501">
    <property type="entry name" value="Spore_GerAC_C_sf"/>
</dbReference>
<comment type="caution">
    <text evidence="11">The sequence shown here is derived from an EMBL/GenBank/DDBJ whole genome shotgun (WGS) entry which is preliminary data.</text>
</comment>
<evidence type="ECO:0000256" key="2">
    <source>
        <dbReference type="ARBA" id="ARBA00007886"/>
    </source>
</evidence>
<evidence type="ECO:0000313" key="12">
    <source>
        <dbReference type="Proteomes" id="UP000294682"/>
    </source>
</evidence>
<evidence type="ECO:0000256" key="4">
    <source>
        <dbReference type="ARBA" id="ARBA00022729"/>
    </source>
</evidence>
<dbReference type="GO" id="GO:0016020">
    <property type="term" value="C:membrane"/>
    <property type="evidence" value="ECO:0007669"/>
    <property type="project" value="UniProtKB-SubCell"/>
</dbReference>
<comment type="subcellular location">
    <subcellularLocation>
        <location evidence="1">Membrane</location>
        <topology evidence="1">Lipid-anchor</topology>
    </subcellularLocation>
</comment>
<feature type="signal peptide" evidence="8">
    <location>
        <begin position="1"/>
        <end position="20"/>
    </location>
</feature>
<evidence type="ECO:0000256" key="3">
    <source>
        <dbReference type="ARBA" id="ARBA00022544"/>
    </source>
</evidence>
<sequence>MKRLSLLIALVLSLSLPLCGCMETIRLKDRAIVQAVGVDYEDQKFQLTFQYFVPSGSGGQTAFDASELNNNIIRSEGDTITEAVSEATRKEGKQIFFGSNKIIVIGKAMAEENLKKAVDYFNANHQLHPSVYLMIAEESASKIVTAQISRGIVPASAIEQVADNAMNHRHMNGGRMVDVVSKLETGHDSVDVPMVKLSQQSGKPEVEIDGGALIKKDKMVDTLTEQEIQGIIWFLGKMEDATMTVSLPEKGSAALEILECSSRMKPRLEEGRLVFDVKIRCDSALRELISDEGGDITQEIVPLVQQMQERKIRQLINLALNKTLRGHGADILRLTDHVKKYLPNYYNEHRDNLEAMFENSGFNFEIVCNISRMGLEASGN</sequence>
<name>A0A9X8UKS6_9FIRM</name>
<keyword evidence="12" id="KW-1185">Reference proteome</keyword>
<organism evidence="11 12">
    <name type="scientific">Harryflintia acetispora</name>
    <dbReference type="NCBI Taxonomy" id="1849041"/>
    <lineage>
        <taxon>Bacteria</taxon>
        <taxon>Bacillati</taxon>
        <taxon>Bacillota</taxon>
        <taxon>Clostridia</taxon>
        <taxon>Eubacteriales</taxon>
        <taxon>Oscillospiraceae</taxon>
        <taxon>Harryflintia</taxon>
    </lineage>
</organism>
<feature type="domain" description="Spore germination protein N-terminal" evidence="10">
    <location>
        <begin position="26"/>
        <end position="196"/>
    </location>
</feature>
<dbReference type="Pfam" id="PF25198">
    <property type="entry name" value="Spore_GerAC_N"/>
    <property type="match status" value="1"/>
</dbReference>
<proteinExistence type="inferred from homology"/>
<keyword evidence="6" id="KW-0564">Palmitate</keyword>
<dbReference type="Gene3D" id="3.30.300.210">
    <property type="entry name" value="Nutrient germinant receptor protein C, domain 3"/>
    <property type="match status" value="1"/>
</dbReference>
<dbReference type="EMBL" id="SLUK01000003">
    <property type="protein sequence ID" value="TCL43992.1"/>
    <property type="molecule type" value="Genomic_DNA"/>
</dbReference>
<dbReference type="AlphaFoldDB" id="A0A9X8UKS6"/>
<dbReference type="PANTHER" id="PTHR35789">
    <property type="entry name" value="SPORE GERMINATION PROTEIN B3"/>
    <property type="match status" value="1"/>
</dbReference>
<keyword evidence="7" id="KW-0449">Lipoprotein</keyword>
<dbReference type="OrthoDB" id="9816067at2"/>
<evidence type="ECO:0000256" key="7">
    <source>
        <dbReference type="ARBA" id="ARBA00023288"/>
    </source>
</evidence>
<keyword evidence="5" id="KW-0472">Membrane</keyword>
<dbReference type="InterPro" id="IPR046953">
    <property type="entry name" value="Spore_GerAC-like_C"/>
</dbReference>
<accession>A0A9X8UKS6</accession>
<dbReference type="InterPro" id="IPR008844">
    <property type="entry name" value="Spore_GerAC-like"/>
</dbReference>
<comment type="similarity">
    <text evidence="2">Belongs to the GerABKC lipoprotein family.</text>
</comment>
<evidence type="ECO:0000256" key="6">
    <source>
        <dbReference type="ARBA" id="ARBA00023139"/>
    </source>
</evidence>
<dbReference type="Proteomes" id="UP000294682">
    <property type="component" value="Unassembled WGS sequence"/>
</dbReference>
<feature type="domain" description="Spore germination GerAC-like C-terminal" evidence="9">
    <location>
        <begin position="209"/>
        <end position="374"/>
    </location>
</feature>
<dbReference type="Gene3D" id="6.20.190.10">
    <property type="entry name" value="Nutrient germinant receptor protein C, domain 1"/>
    <property type="match status" value="1"/>
</dbReference>
<dbReference type="Pfam" id="PF05504">
    <property type="entry name" value="Spore_GerAC"/>
    <property type="match status" value="1"/>
</dbReference>
<keyword evidence="4 8" id="KW-0732">Signal</keyword>